<dbReference type="OrthoDB" id="2464294at2"/>
<keyword evidence="2" id="KW-1185">Reference proteome</keyword>
<name>A0A371PM30_9BACL</name>
<evidence type="ECO:0008006" key="3">
    <source>
        <dbReference type="Google" id="ProtNLM"/>
    </source>
</evidence>
<proteinExistence type="predicted"/>
<dbReference type="InterPro" id="IPR014231">
    <property type="entry name" value="Spore_YpjB"/>
</dbReference>
<accession>A0A371PM30</accession>
<evidence type="ECO:0000313" key="1">
    <source>
        <dbReference type="EMBL" id="REK77228.1"/>
    </source>
</evidence>
<protein>
    <recommendedName>
        <fullName evidence="3">Sporulation protein</fullName>
    </recommendedName>
</protein>
<dbReference type="EMBL" id="QUBQ01000001">
    <property type="protein sequence ID" value="REK77228.1"/>
    <property type="molecule type" value="Genomic_DNA"/>
</dbReference>
<sequence length="289" mass="31743">MSMKSRMIIPFIVCLAMAMGTAGVAWGGASPEGSYAFLFSSGPYHQLERMDETATALYTAAYTNNRQAAFAELQKIHKLLGNEMLRSYGNEDGWSAMENDAAAIERALTSGVKHSLWLEHTVRLRIGADALINGKGALWHQYKVLLNHDVNAIKLAWKRQAGDPVAAARATMQGLREHAARIETAAMFAGDSIRMKELMERIAYAGRLLDEKQSTVAKTEVDQSLEAIRMAVNGVFLEDKQTSAVPAVAVPGSGQPLKWTLMLGTLISAVLTWTGWRKYKARPYGVKKL</sequence>
<organism evidence="1 2">
    <name type="scientific">Paenibacillus paeoniae</name>
    <dbReference type="NCBI Taxonomy" id="2292705"/>
    <lineage>
        <taxon>Bacteria</taxon>
        <taxon>Bacillati</taxon>
        <taxon>Bacillota</taxon>
        <taxon>Bacilli</taxon>
        <taxon>Bacillales</taxon>
        <taxon>Paenibacillaceae</taxon>
        <taxon>Paenibacillus</taxon>
    </lineage>
</organism>
<comment type="caution">
    <text evidence="1">The sequence shown here is derived from an EMBL/GenBank/DDBJ whole genome shotgun (WGS) entry which is preliminary data.</text>
</comment>
<dbReference type="Proteomes" id="UP000261905">
    <property type="component" value="Unassembled WGS sequence"/>
</dbReference>
<dbReference type="Pfam" id="PF09577">
    <property type="entry name" value="Spore_YpjB"/>
    <property type="match status" value="1"/>
</dbReference>
<evidence type="ECO:0000313" key="2">
    <source>
        <dbReference type="Proteomes" id="UP000261905"/>
    </source>
</evidence>
<reference evidence="1 2" key="1">
    <citation type="submission" date="2018-08" db="EMBL/GenBank/DDBJ databases">
        <title>Paenibacillus sp. M4BSY-1, whole genome shotgun sequence.</title>
        <authorList>
            <person name="Tuo L."/>
        </authorList>
    </citation>
    <scope>NUCLEOTIDE SEQUENCE [LARGE SCALE GENOMIC DNA]</scope>
    <source>
        <strain evidence="1 2">M4BSY-1</strain>
    </source>
</reference>
<dbReference type="AlphaFoldDB" id="A0A371PM30"/>
<gene>
    <name evidence="1" type="ORF">DX130_09570</name>
</gene>